<reference evidence="2" key="2">
    <citation type="submission" date="2021-03" db="UniProtKB">
        <authorList>
            <consortium name="EnsemblPlants"/>
        </authorList>
    </citation>
    <scope>IDENTIFICATION</scope>
</reference>
<evidence type="ECO:0000256" key="1">
    <source>
        <dbReference type="SAM" id="MobiDB-lite"/>
    </source>
</evidence>
<dbReference type="EnsemblPlants" id="evm.model.06.1298">
    <property type="protein sequence ID" value="cds.evm.model.06.1298"/>
    <property type="gene ID" value="evm.TU.06.1298"/>
</dbReference>
<accession>A0A803PTW1</accession>
<feature type="compositionally biased region" description="Basic and acidic residues" evidence="1">
    <location>
        <begin position="25"/>
        <end position="44"/>
    </location>
</feature>
<evidence type="ECO:0000313" key="2">
    <source>
        <dbReference type="EnsemblPlants" id="cds.evm.model.06.1298"/>
    </source>
</evidence>
<dbReference type="Proteomes" id="UP000596661">
    <property type="component" value="Chromosome 6"/>
</dbReference>
<dbReference type="EMBL" id="UZAU01000599">
    <property type="status" value="NOT_ANNOTATED_CDS"/>
    <property type="molecule type" value="Genomic_DNA"/>
</dbReference>
<name>A0A803PTW1_CANSA</name>
<protein>
    <submittedName>
        <fullName evidence="2">Uncharacterized protein</fullName>
    </submittedName>
</protein>
<dbReference type="AlphaFoldDB" id="A0A803PTW1"/>
<feature type="region of interest" description="Disordered" evidence="1">
    <location>
        <begin position="1"/>
        <end position="46"/>
    </location>
</feature>
<evidence type="ECO:0000313" key="3">
    <source>
        <dbReference type="Proteomes" id="UP000596661"/>
    </source>
</evidence>
<reference evidence="2" key="1">
    <citation type="submission" date="2018-11" db="EMBL/GenBank/DDBJ databases">
        <authorList>
            <person name="Grassa J C."/>
        </authorList>
    </citation>
    <scope>NUCLEOTIDE SEQUENCE [LARGE SCALE GENOMIC DNA]</scope>
</reference>
<proteinExistence type="predicted"/>
<organism evidence="2 3">
    <name type="scientific">Cannabis sativa</name>
    <name type="common">Hemp</name>
    <name type="synonym">Marijuana</name>
    <dbReference type="NCBI Taxonomy" id="3483"/>
    <lineage>
        <taxon>Eukaryota</taxon>
        <taxon>Viridiplantae</taxon>
        <taxon>Streptophyta</taxon>
        <taxon>Embryophyta</taxon>
        <taxon>Tracheophyta</taxon>
        <taxon>Spermatophyta</taxon>
        <taxon>Magnoliopsida</taxon>
        <taxon>eudicotyledons</taxon>
        <taxon>Gunneridae</taxon>
        <taxon>Pentapetalae</taxon>
        <taxon>rosids</taxon>
        <taxon>fabids</taxon>
        <taxon>Rosales</taxon>
        <taxon>Cannabaceae</taxon>
        <taxon>Cannabis</taxon>
    </lineage>
</organism>
<sequence length="187" mass="21707">MVLTRNNSRRPHLPEDLVGPDGEEVASRVDVEEQDKTKDPKYEGNQEEYEEYNDGSYTELIALRQKATDHEAFMCTRMWALSNKIKWENDILSRQQIKNKRTGRQALSGSLLKVPPREILKLIRRGKKRFEIRKKFIPIPLKGKVHMGADSPRERLVLRIGEIGGAYSCTKSLGKEREKFKRTLRSI</sequence>
<keyword evidence="3" id="KW-1185">Reference proteome</keyword>
<dbReference type="Gramene" id="evm.model.06.1298">
    <property type="protein sequence ID" value="cds.evm.model.06.1298"/>
    <property type="gene ID" value="evm.TU.06.1298"/>
</dbReference>